<evidence type="ECO:0000313" key="3">
    <source>
        <dbReference type="Proteomes" id="UP001211005"/>
    </source>
</evidence>
<keyword evidence="3" id="KW-1185">Reference proteome</keyword>
<feature type="transmembrane region" description="Helical" evidence="1">
    <location>
        <begin position="385"/>
        <end position="404"/>
    </location>
</feature>
<feature type="transmembrane region" description="Helical" evidence="1">
    <location>
        <begin position="253"/>
        <end position="275"/>
    </location>
</feature>
<proteinExistence type="predicted"/>
<keyword evidence="1" id="KW-0812">Transmembrane</keyword>
<accession>A0ABY7LTE3</accession>
<sequence>MELRDLFLTPFYLGLIYAVAFAIRGQVTNIYTRQYFIPALSLKLFGAIAFGLIFQFYYGGGDTFNYFTHSSLMYEAFGDSFSVGLKLLTSDGERLPELTKYTSRMYWWIPGSTELVVARFAAVLGLLCFNTYTVVGMFFACISFSGMWAMFMTFAKIRPQVYKQLAIAVFFIPSVFFWGSGLMKDSLCLGALGWVFYAFYQGAIQKKRILKSLIVGFLAAYLLYATKVYILLSFLPPALIWVFNENSQKIKNAALRMIAKPFLLGIGAVVAVFAMSNLTEGNDSYDVDKIGEKSKITADYLYQVSVKEEGSAYTLGEQDGTIGGMVKLAPQAIIVALFRPFLWEARNPVMLLSALEATFFLGFTLRILFRVGVGRFFGSIAKTPVLVLSFVFALVFGASVGIISNNFGTLVRYKIPLIPFYVGALYILQDVSGAGQKKGRVAGRLRAA</sequence>
<reference evidence="2 3" key="1">
    <citation type="submission" date="2022-12" db="EMBL/GenBank/DDBJ databases">
        <title>Hymenobacter canadensis sp. nov. isolated from lake water of the Cambridge Bay, Canada.</title>
        <authorList>
            <person name="Kim W.H."/>
            <person name="Lee Y.M."/>
        </authorList>
    </citation>
    <scope>NUCLEOTIDE SEQUENCE [LARGE SCALE GENOMIC DNA]</scope>
    <source>
        <strain evidence="2 3">PAMC 29467</strain>
    </source>
</reference>
<dbReference type="EMBL" id="CP114767">
    <property type="protein sequence ID" value="WBA41985.1"/>
    <property type="molecule type" value="Genomic_DNA"/>
</dbReference>
<feature type="transmembrane region" description="Helical" evidence="1">
    <location>
        <begin position="35"/>
        <end position="58"/>
    </location>
</feature>
<feature type="transmembrane region" description="Helical" evidence="1">
    <location>
        <begin position="105"/>
        <end position="127"/>
    </location>
</feature>
<dbReference type="Proteomes" id="UP001211005">
    <property type="component" value="Chromosome"/>
</dbReference>
<evidence type="ECO:0000313" key="2">
    <source>
        <dbReference type="EMBL" id="WBA41985.1"/>
    </source>
</evidence>
<feature type="transmembrane region" description="Helical" evidence="1">
    <location>
        <begin position="186"/>
        <end position="203"/>
    </location>
</feature>
<organism evidence="2 3">
    <name type="scientific">Hymenobacter canadensis</name>
    <dbReference type="NCBI Taxonomy" id="2999067"/>
    <lineage>
        <taxon>Bacteria</taxon>
        <taxon>Pseudomonadati</taxon>
        <taxon>Bacteroidota</taxon>
        <taxon>Cytophagia</taxon>
        <taxon>Cytophagales</taxon>
        <taxon>Hymenobacteraceae</taxon>
        <taxon>Hymenobacter</taxon>
    </lineage>
</organism>
<feature type="transmembrane region" description="Helical" evidence="1">
    <location>
        <begin position="161"/>
        <end position="179"/>
    </location>
</feature>
<gene>
    <name evidence="2" type="ORF">O3303_00135</name>
</gene>
<keyword evidence="1" id="KW-1133">Transmembrane helix</keyword>
<feature type="transmembrane region" description="Helical" evidence="1">
    <location>
        <begin position="349"/>
        <end position="373"/>
    </location>
</feature>
<feature type="transmembrane region" description="Helical" evidence="1">
    <location>
        <begin position="6"/>
        <end position="23"/>
    </location>
</feature>
<keyword evidence="1" id="KW-0472">Membrane</keyword>
<feature type="transmembrane region" description="Helical" evidence="1">
    <location>
        <begin position="134"/>
        <end position="155"/>
    </location>
</feature>
<dbReference type="RefSeq" id="WP_269560044.1">
    <property type="nucleotide sequence ID" value="NZ_CP114767.1"/>
</dbReference>
<name>A0ABY7LTE3_9BACT</name>
<protein>
    <recommendedName>
        <fullName evidence="4">Glycosyltransferase RgtA/B/C/D-like domain-containing protein</fullName>
    </recommendedName>
</protein>
<feature type="transmembrane region" description="Helical" evidence="1">
    <location>
        <begin position="209"/>
        <end position="232"/>
    </location>
</feature>
<evidence type="ECO:0008006" key="4">
    <source>
        <dbReference type="Google" id="ProtNLM"/>
    </source>
</evidence>
<evidence type="ECO:0000256" key="1">
    <source>
        <dbReference type="SAM" id="Phobius"/>
    </source>
</evidence>